<dbReference type="Proteomes" id="UP000216316">
    <property type="component" value="Unassembled WGS sequence"/>
</dbReference>
<dbReference type="RefSeq" id="WP_094496377.1">
    <property type="nucleotide sequence ID" value="NZ_CAJUTI010000002.1"/>
</dbReference>
<feature type="compositionally biased region" description="Low complexity" evidence="1">
    <location>
        <begin position="148"/>
        <end position="167"/>
    </location>
</feature>
<dbReference type="Gene3D" id="1.10.150.280">
    <property type="entry name" value="AF1531-like domain"/>
    <property type="match status" value="1"/>
</dbReference>
<dbReference type="GO" id="GO:0015627">
    <property type="term" value="C:type II protein secretion system complex"/>
    <property type="evidence" value="ECO:0007669"/>
    <property type="project" value="TreeGrafter"/>
</dbReference>
<dbReference type="EMBL" id="NGNV01000010">
    <property type="protein sequence ID" value="OYR88579.1"/>
    <property type="molecule type" value="Genomic_DNA"/>
</dbReference>
<dbReference type="EMBL" id="NGNX01000011">
    <property type="protein sequence ID" value="OYR92101.1"/>
    <property type="molecule type" value="Genomic_DNA"/>
</dbReference>
<feature type="transmembrane region" description="Helical" evidence="2">
    <location>
        <begin position="15"/>
        <end position="31"/>
    </location>
</feature>
<keyword evidence="7" id="KW-1185">Reference proteome</keyword>
<dbReference type="Gene3D" id="3.10.560.10">
    <property type="entry name" value="Outer membrane lipoprotein wza domain like"/>
    <property type="match status" value="1"/>
</dbReference>
<dbReference type="SMART" id="SM00278">
    <property type="entry name" value="HhH1"/>
    <property type="match status" value="2"/>
</dbReference>
<evidence type="ECO:0000313" key="4">
    <source>
        <dbReference type="EMBL" id="OYR88579.1"/>
    </source>
</evidence>
<dbReference type="Pfam" id="PF10531">
    <property type="entry name" value="SLBB"/>
    <property type="match status" value="1"/>
</dbReference>
<dbReference type="NCBIfam" id="TIGR00426">
    <property type="entry name" value="competence protein ComEA helix-hairpin-helix repeat region"/>
    <property type="match status" value="1"/>
</dbReference>
<evidence type="ECO:0000313" key="7">
    <source>
        <dbReference type="Proteomes" id="UP000216316"/>
    </source>
</evidence>
<dbReference type="GO" id="GO:0003677">
    <property type="term" value="F:DNA binding"/>
    <property type="evidence" value="ECO:0007669"/>
    <property type="project" value="InterPro"/>
</dbReference>
<dbReference type="InterPro" id="IPR051675">
    <property type="entry name" value="Endo/Exo/Phosphatase_dom_1"/>
</dbReference>
<protein>
    <submittedName>
        <fullName evidence="5">Competence protein</fullName>
    </submittedName>
</protein>
<feature type="region of interest" description="Disordered" evidence="1">
    <location>
        <begin position="148"/>
        <end position="170"/>
    </location>
</feature>
<dbReference type="PANTHER" id="PTHR21180">
    <property type="entry name" value="ENDONUCLEASE/EXONUCLEASE/PHOSPHATASE FAMILY DOMAIN-CONTAINING PROTEIN 1"/>
    <property type="match status" value="1"/>
</dbReference>
<keyword evidence="2" id="KW-0472">Membrane</keyword>
<evidence type="ECO:0000256" key="1">
    <source>
        <dbReference type="SAM" id="MobiDB-lite"/>
    </source>
</evidence>
<evidence type="ECO:0000313" key="6">
    <source>
        <dbReference type="Proteomes" id="UP000215828"/>
    </source>
</evidence>
<dbReference type="Proteomes" id="UP000215828">
    <property type="component" value="Unassembled WGS sequence"/>
</dbReference>
<dbReference type="PANTHER" id="PTHR21180:SF32">
    <property type="entry name" value="ENDONUCLEASE_EXONUCLEASE_PHOSPHATASE FAMILY DOMAIN-CONTAINING PROTEIN 1"/>
    <property type="match status" value="1"/>
</dbReference>
<dbReference type="Pfam" id="PF12836">
    <property type="entry name" value="HHH_3"/>
    <property type="match status" value="1"/>
</dbReference>
<dbReference type="InterPro" id="IPR019554">
    <property type="entry name" value="Soluble_ligand-bd"/>
</dbReference>
<dbReference type="GO" id="GO:0015628">
    <property type="term" value="P:protein secretion by the type II secretion system"/>
    <property type="evidence" value="ECO:0007669"/>
    <property type="project" value="TreeGrafter"/>
</dbReference>
<dbReference type="SUPFAM" id="SSF47781">
    <property type="entry name" value="RuvA domain 2-like"/>
    <property type="match status" value="1"/>
</dbReference>
<dbReference type="GO" id="GO:0006281">
    <property type="term" value="P:DNA repair"/>
    <property type="evidence" value="ECO:0007669"/>
    <property type="project" value="InterPro"/>
</dbReference>
<name>A0A256LF89_9LACO</name>
<dbReference type="AlphaFoldDB" id="A0A256LF89"/>
<feature type="domain" description="Helix-hairpin-helix DNA-binding motif class 1" evidence="3">
    <location>
        <begin position="208"/>
        <end position="227"/>
    </location>
</feature>
<reference evidence="4" key="2">
    <citation type="submission" date="2017-05" db="EMBL/GenBank/DDBJ databases">
        <authorList>
            <person name="Lin X.B."/>
            <person name="Stothard P."/>
            <person name="Tasseva G."/>
            <person name="Walter J."/>
        </authorList>
    </citation>
    <scope>NUCLEOTIDE SEQUENCE</scope>
    <source>
        <strain evidence="4">609u</strain>
    </source>
</reference>
<gene>
    <name evidence="4" type="ORF">CBF53_02875</name>
    <name evidence="5" type="ORF">CBF70_03520</name>
</gene>
<feature type="domain" description="Helix-hairpin-helix DNA-binding motif class 1" evidence="3">
    <location>
        <begin position="178"/>
        <end position="197"/>
    </location>
</feature>
<keyword evidence="2" id="KW-1133">Transmembrane helix</keyword>
<dbReference type="InterPro" id="IPR010994">
    <property type="entry name" value="RuvA_2-like"/>
</dbReference>
<sequence length="230" mass="25209">MDFEKLKEFIIEKKFYVVGIIILLFVGGYIMQKNNQPVVNNQQVLSENKTQSTSFPKSDSKSMQSTTGFKGSSKQDTVTVDITGAVKHSGVYTLKNGARLNDLLKLCGGLTDKAETRAINRAALLKDQDQIYVPHIGEKIEDIPAIKSATSSSSDSSSSNSTSSSNTEQVHLNSATVQDLQKLNGVGQKKAEQIIEYRDQNGGFKQIEDLTKVTGIGEKTFEKLKDQLAL</sequence>
<dbReference type="InterPro" id="IPR004509">
    <property type="entry name" value="Competence_ComEA_HhH"/>
</dbReference>
<reference evidence="5 6" key="1">
    <citation type="submission" date="2017-04" db="EMBL/GenBank/DDBJ databases">
        <authorList>
            <person name="Afonso C.L."/>
            <person name="Miller P.J."/>
            <person name="Scott M.A."/>
            <person name="Spackman E."/>
            <person name="Goraichik I."/>
            <person name="Dimitrov K.M."/>
            <person name="Suarez D.L."/>
            <person name="Swayne D.E."/>
        </authorList>
    </citation>
    <scope>NUCLEOTIDE SEQUENCE [LARGE SCALE GENOMIC DNA]</scope>
    <source>
        <strain evidence="5 6">609q</strain>
    </source>
</reference>
<feature type="region of interest" description="Disordered" evidence="1">
    <location>
        <begin position="48"/>
        <end position="70"/>
    </location>
</feature>
<evidence type="ECO:0000256" key="2">
    <source>
        <dbReference type="SAM" id="Phobius"/>
    </source>
</evidence>
<comment type="caution">
    <text evidence="5">The sequence shown here is derived from an EMBL/GenBank/DDBJ whole genome shotgun (WGS) entry which is preliminary data.</text>
</comment>
<evidence type="ECO:0000313" key="5">
    <source>
        <dbReference type="EMBL" id="OYR92101.1"/>
    </source>
</evidence>
<accession>A0A256LF89</accession>
<organism evidence="5 6">
    <name type="scientific">Lactobacillus taiwanensis</name>
    <dbReference type="NCBI Taxonomy" id="508451"/>
    <lineage>
        <taxon>Bacteria</taxon>
        <taxon>Bacillati</taxon>
        <taxon>Bacillota</taxon>
        <taxon>Bacilli</taxon>
        <taxon>Lactobacillales</taxon>
        <taxon>Lactobacillaceae</taxon>
        <taxon>Lactobacillus</taxon>
    </lineage>
</organism>
<proteinExistence type="predicted"/>
<keyword evidence="2" id="KW-0812">Transmembrane</keyword>
<dbReference type="InterPro" id="IPR003583">
    <property type="entry name" value="Hlx-hairpin-Hlx_DNA-bd_motif"/>
</dbReference>
<reference evidence="6 7" key="3">
    <citation type="submission" date="2017-09" db="EMBL/GenBank/DDBJ databases">
        <title>Tripartite evolution among Lactobacillus johnsonii, Lactobacillus taiwanensis, Lactobacillus reuteri and their rodent host.</title>
        <authorList>
            <person name="Wang T."/>
            <person name="Knowles S."/>
            <person name="Cheng C."/>
        </authorList>
    </citation>
    <scope>NUCLEOTIDE SEQUENCE [LARGE SCALE GENOMIC DNA]</scope>
    <source>
        <strain evidence="5 6">609q</strain>
        <strain evidence="4 7">609u</strain>
    </source>
</reference>
<evidence type="ECO:0000259" key="3">
    <source>
        <dbReference type="SMART" id="SM00278"/>
    </source>
</evidence>